<dbReference type="SUPFAM" id="SSF51197">
    <property type="entry name" value="Clavaminate synthase-like"/>
    <property type="match status" value="1"/>
</dbReference>
<keyword evidence="3" id="KW-1185">Reference proteome</keyword>
<gene>
    <name evidence="2" type="ORF">T459_29752</name>
</gene>
<comment type="caution">
    <text evidence="2">The sequence shown here is derived from an EMBL/GenBank/DDBJ whole genome shotgun (WGS) entry which is preliminary data.</text>
</comment>
<proteinExistence type="predicted"/>
<organism evidence="2 3">
    <name type="scientific">Capsicum annuum</name>
    <name type="common">Capsicum pepper</name>
    <dbReference type="NCBI Taxonomy" id="4072"/>
    <lineage>
        <taxon>Eukaryota</taxon>
        <taxon>Viridiplantae</taxon>
        <taxon>Streptophyta</taxon>
        <taxon>Embryophyta</taxon>
        <taxon>Tracheophyta</taxon>
        <taxon>Spermatophyta</taxon>
        <taxon>Magnoliopsida</taxon>
        <taxon>eudicotyledons</taxon>
        <taxon>Gunneridae</taxon>
        <taxon>Pentapetalae</taxon>
        <taxon>asterids</taxon>
        <taxon>lamiids</taxon>
        <taxon>Solanales</taxon>
        <taxon>Solanaceae</taxon>
        <taxon>Solanoideae</taxon>
        <taxon>Capsiceae</taxon>
        <taxon>Capsicum</taxon>
    </lineage>
</organism>
<dbReference type="STRING" id="4072.A0A2G2Y6E5"/>
<evidence type="ECO:0000259" key="1">
    <source>
        <dbReference type="Pfam" id="PF03171"/>
    </source>
</evidence>
<dbReference type="InterPro" id="IPR027443">
    <property type="entry name" value="IPNS-like_sf"/>
</dbReference>
<dbReference type="AlphaFoldDB" id="A0A2G2Y6E5"/>
<accession>A0A2G2Y6E5</accession>
<evidence type="ECO:0000313" key="3">
    <source>
        <dbReference type="Proteomes" id="UP000222542"/>
    </source>
</evidence>
<dbReference type="InterPro" id="IPR044861">
    <property type="entry name" value="IPNS-like_FE2OG_OXY"/>
</dbReference>
<protein>
    <recommendedName>
        <fullName evidence="1">Isopenicillin N synthase-like Fe(2+) 2OG dioxygenase domain-containing protein</fullName>
    </recommendedName>
</protein>
<evidence type="ECO:0000313" key="2">
    <source>
        <dbReference type="EMBL" id="PHT65327.1"/>
    </source>
</evidence>
<feature type="domain" description="Isopenicillin N synthase-like Fe(2+) 2OG dioxygenase" evidence="1">
    <location>
        <begin position="3"/>
        <end position="38"/>
    </location>
</feature>
<name>A0A2G2Y6E5_CAPAN</name>
<dbReference type="EMBL" id="AYRZ02000012">
    <property type="protein sequence ID" value="PHT65327.1"/>
    <property type="molecule type" value="Genomic_DNA"/>
</dbReference>
<dbReference type="Pfam" id="PF03171">
    <property type="entry name" value="2OG-FeII_Oxy"/>
    <property type="match status" value="1"/>
</dbReference>
<dbReference type="Proteomes" id="UP000222542">
    <property type="component" value="Unassembled WGS sequence"/>
</dbReference>
<reference evidence="2 3" key="2">
    <citation type="journal article" date="2017" name="Genome Biol.">
        <title>New reference genome sequences of hot pepper reveal the massive evolution of plant disease-resistance genes by retroduplication.</title>
        <authorList>
            <person name="Kim S."/>
            <person name="Park J."/>
            <person name="Yeom S.I."/>
            <person name="Kim Y.M."/>
            <person name="Seo E."/>
            <person name="Kim K.T."/>
            <person name="Kim M.S."/>
            <person name="Lee J.M."/>
            <person name="Cheong K."/>
            <person name="Shin H.S."/>
            <person name="Kim S.B."/>
            <person name="Han K."/>
            <person name="Lee J."/>
            <person name="Park M."/>
            <person name="Lee H.A."/>
            <person name="Lee H.Y."/>
            <person name="Lee Y."/>
            <person name="Oh S."/>
            <person name="Lee J.H."/>
            <person name="Choi E."/>
            <person name="Choi E."/>
            <person name="Lee S.E."/>
            <person name="Jeon J."/>
            <person name="Kim H."/>
            <person name="Choi G."/>
            <person name="Song H."/>
            <person name="Lee J."/>
            <person name="Lee S.C."/>
            <person name="Kwon J.K."/>
            <person name="Lee H.Y."/>
            <person name="Koo N."/>
            <person name="Hong Y."/>
            <person name="Kim R.W."/>
            <person name="Kang W.H."/>
            <person name="Huh J.H."/>
            <person name="Kang B.C."/>
            <person name="Yang T.J."/>
            <person name="Lee Y.H."/>
            <person name="Bennetzen J.L."/>
            <person name="Choi D."/>
        </authorList>
    </citation>
    <scope>NUCLEOTIDE SEQUENCE [LARGE SCALE GENOMIC DNA]</scope>
    <source>
        <strain evidence="3">cv. CM334</strain>
    </source>
</reference>
<sequence length="112" mass="13298">MDSGWIFCHVKELVVNIGDTLQAWSNDKLRSSEHCVVLKKLMNYFYLVFFFYFKDEKVILAPDEVVGEENSRIYKSFVCYDYLKFRVNNEKGKFEKVVFTVNDFVRIGSKLK</sequence>
<dbReference type="Gramene" id="PHT65327">
    <property type="protein sequence ID" value="PHT65327"/>
    <property type="gene ID" value="T459_29752"/>
</dbReference>
<reference evidence="2 3" key="1">
    <citation type="journal article" date="2014" name="Nat. Genet.">
        <title>Genome sequence of the hot pepper provides insights into the evolution of pungency in Capsicum species.</title>
        <authorList>
            <person name="Kim S."/>
            <person name="Park M."/>
            <person name="Yeom S.I."/>
            <person name="Kim Y.M."/>
            <person name="Lee J.M."/>
            <person name="Lee H.A."/>
            <person name="Seo E."/>
            <person name="Choi J."/>
            <person name="Cheong K."/>
            <person name="Kim K.T."/>
            <person name="Jung K."/>
            <person name="Lee G.W."/>
            <person name="Oh S.K."/>
            <person name="Bae C."/>
            <person name="Kim S.B."/>
            <person name="Lee H.Y."/>
            <person name="Kim S.Y."/>
            <person name="Kim M.S."/>
            <person name="Kang B.C."/>
            <person name="Jo Y.D."/>
            <person name="Yang H.B."/>
            <person name="Jeong H.J."/>
            <person name="Kang W.H."/>
            <person name="Kwon J.K."/>
            <person name="Shin C."/>
            <person name="Lim J.Y."/>
            <person name="Park J.H."/>
            <person name="Huh J.H."/>
            <person name="Kim J.S."/>
            <person name="Kim B.D."/>
            <person name="Cohen O."/>
            <person name="Paran I."/>
            <person name="Suh M.C."/>
            <person name="Lee S.B."/>
            <person name="Kim Y.K."/>
            <person name="Shin Y."/>
            <person name="Noh S.J."/>
            <person name="Park J."/>
            <person name="Seo Y.S."/>
            <person name="Kwon S.Y."/>
            <person name="Kim H.A."/>
            <person name="Park J.M."/>
            <person name="Kim H.J."/>
            <person name="Choi S.B."/>
            <person name="Bosland P.W."/>
            <person name="Reeves G."/>
            <person name="Jo S.H."/>
            <person name="Lee B.W."/>
            <person name="Cho H.T."/>
            <person name="Choi H.S."/>
            <person name="Lee M.S."/>
            <person name="Yu Y."/>
            <person name="Do Choi Y."/>
            <person name="Park B.S."/>
            <person name="van Deynze A."/>
            <person name="Ashrafi H."/>
            <person name="Hill T."/>
            <person name="Kim W.T."/>
            <person name="Pai H.S."/>
            <person name="Ahn H.K."/>
            <person name="Yeam I."/>
            <person name="Giovannoni J.J."/>
            <person name="Rose J.K."/>
            <person name="Sorensen I."/>
            <person name="Lee S.J."/>
            <person name="Kim R.W."/>
            <person name="Choi I.Y."/>
            <person name="Choi B.S."/>
            <person name="Lim J.S."/>
            <person name="Lee Y.H."/>
            <person name="Choi D."/>
        </authorList>
    </citation>
    <scope>NUCLEOTIDE SEQUENCE [LARGE SCALE GENOMIC DNA]</scope>
    <source>
        <strain evidence="3">cv. CM334</strain>
    </source>
</reference>
<dbReference type="Gene3D" id="2.60.120.330">
    <property type="entry name" value="B-lactam Antibiotic, Isopenicillin N Synthase, Chain"/>
    <property type="match status" value="1"/>
</dbReference>